<evidence type="ECO:0000313" key="2">
    <source>
        <dbReference type="EMBL" id="CAH8386689.1"/>
    </source>
</evidence>
<proteinExistence type="predicted"/>
<gene>
    <name evidence="2" type="ORF">ERUC_LOCUS39172</name>
</gene>
<keyword evidence="3" id="KW-1185">Reference proteome</keyword>
<dbReference type="PANTHER" id="PTHR33133:SF1">
    <property type="entry name" value="EXPRESSED PROTEIN-RELATED"/>
    <property type="match status" value="1"/>
</dbReference>
<accession>A0ABC8LTK3</accession>
<evidence type="ECO:0008006" key="4">
    <source>
        <dbReference type="Google" id="ProtNLM"/>
    </source>
</evidence>
<protein>
    <recommendedName>
        <fullName evidence="4">Transmembrane protein</fullName>
    </recommendedName>
</protein>
<feature type="transmembrane region" description="Helical" evidence="1">
    <location>
        <begin position="264"/>
        <end position="286"/>
    </location>
</feature>
<feature type="transmembrane region" description="Helical" evidence="1">
    <location>
        <begin position="179"/>
        <end position="206"/>
    </location>
</feature>
<comment type="caution">
    <text evidence="2">The sequence shown here is derived from an EMBL/GenBank/DDBJ whole genome shotgun (WGS) entry which is preliminary data.</text>
</comment>
<name>A0ABC8LTK3_ERUVS</name>
<dbReference type="Proteomes" id="UP001642260">
    <property type="component" value="Unassembled WGS sequence"/>
</dbReference>
<evidence type="ECO:0000256" key="1">
    <source>
        <dbReference type="SAM" id="Phobius"/>
    </source>
</evidence>
<evidence type="ECO:0000313" key="3">
    <source>
        <dbReference type="Proteomes" id="UP001642260"/>
    </source>
</evidence>
<feature type="transmembrane region" description="Helical" evidence="1">
    <location>
        <begin position="145"/>
        <end position="167"/>
    </location>
</feature>
<dbReference type="PANTHER" id="PTHR33133">
    <property type="entry name" value="OS08G0107100 PROTEIN-RELATED"/>
    <property type="match status" value="1"/>
</dbReference>
<dbReference type="EMBL" id="CAKOAT010716265">
    <property type="protein sequence ID" value="CAH8386689.1"/>
    <property type="molecule type" value="Genomic_DNA"/>
</dbReference>
<keyword evidence="1" id="KW-0472">Membrane</keyword>
<feature type="transmembrane region" description="Helical" evidence="1">
    <location>
        <begin position="227"/>
        <end position="244"/>
    </location>
</feature>
<organism evidence="2 3">
    <name type="scientific">Eruca vesicaria subsp. sativa</name>
    <name type="common">Garden rocket</name>
    <name type="synonym">Eruca sativa</name>
    <dbReference type="NCBI Taxonomy" id="29727"/>
    <lineage>
        <taxon>Eukaryota</taxon>
        <taxon>Viridiplantae</taxon>
        <taxon>Streptophyta</taxon>
        <taxon>Embryophyta</taxon>
        <taxon>Tracheophyta</taxon>
        <taxon>Spermatophyta</taxon>
        <taxon>Magnoliopsida</taxon>
        <taxon>eudicotyledons</taxon>
        <taxon>Gunneridae</taxon>
        <taxon>Pentapetalae</taxon>
        <taxon>rosids</taxon>
        <taxon>malvids</taxon>
        <taxon>Brassicales</taxon>
        <taxon>Brassicaceae</taxon>
        <taxon>Brassiceae</taxon>
        <taxon>Eruca</taxon>
    </lineage>
</organism>
<keyword evidence="1" id="KW-1133">Transmembrane helix</keyword>
<dbReference type="AlphaFoldDB" id="A0ABC8LTK3"/>
<feature type="transmembrane region" description="Helical" evidence="1">
    <location>
        <begin position="28"/>
        <end position="51"/>
    </location>
</feature>
<keyword evidence="1" id="KW-0812">Transmembrane</keyword>
<reference evidence="2 3" key="1">
    <citation type="submission" date="2022-03" db="EMBL/GenBank/DDBJ databases">
        <authorList>
            <person name="Macdonald S."/>
            <person name="Ahmed S."/>
            <person name="Newling K."/>
        </authorList>
    </citation>
    <scope>NUCLEOTIDE SEQUENCE [LARGE SCALE GENOMIC DNA]</scope>
</reference>
<sequence>MASFLDVLNEVVDILNESSKLFLKNKKLMFSILVFHLLHNGLVYLLSVFAIRPEITNLIQESRLIPMMDPTTPEYFVHLIRVFDDFSKFAVSSCIFATVSSIINFLSVQVIVHTSALTHKDDNVKIKDLSVLILKSWKGPLLTSFYIVLFSFGYCYLLLIVYFPLFWSSHSLADLADKSAALFVLFAVFESSLGIVWYLSLVISILEETYGIQVLGKAAKIVKGMKPKLFLLNLFFVLLSFGFIQTVRWIDLKRSFAVTLPTGLVLVSSIFAVRTFQLVTYTLAYFQCMGLQGKDVESLRDVEYTKLPSTTLMGALP</sequence>